<accession>A0AA47LA65</accession>
<sequence length="357" mass="41412">MEAIIFHERLSDFKEIEKLLVESQVLLNPYAIESDATYKLEHYLLNNEQKVSCLLDRNIVSYLIDLVKGIELELGFERSRCHRITAGLQAFFITADITSEPGLSYHEYIENSSIEQADKELSLFRSADNLDRNIYLDIALSRTHSVPFESVTSFSSGELLGLEPEQRLRAFEFSIVVIKKGLSIRSRCDNDYEAMKQLLEWMFEDYVVCTPALYFMAIYFSGQRVPKMLKSSSIRSVRNAAWDLALLQHWMSLFSKDQEQVWLLASMDKAIIKTANLMLMRSSESNDDYLKRLEQTFSSMWGKKFGYGRGLFQRLCFWLDNVDSHQRKANNPKNRTSEYMLAIRASVHEEYVSSQVV</sequence>
<reference evidence="1" key="1">
    <citation type="submission" date="2023-06" db="EMBL/GenBank/DDBJ databases">
        <title>Vibrio parahaemolyticus become highly virulent by producing novel Tc toxins.</title>
        <authorList>
            <person name="Yang F."/>
            <person name="You Y."/>
            <person name="Lai Q."/>
            <person name="Xu L."/>
            <person name="Li F."/>
        </authorList>
    </citation>
    <scope>NUCLEOTIDE SEQUENCE</scope>
    <source>
        <strain evidence="1">Vp-HL-202005</strain>
        <plasmid evidence="1">pHLB</plasmid>
    </source>
</reference>
<dbReference type="AlphaFoldDB" id="A0AA47LA65"/>
<name>A0AA47LA65_VIBPH</name>
<evidence type="ECO:0000313" key="1">
    <source>
        <dbReference type="EMBL" id="WAT93900.1"/>
    </source>
</evidence>
<dbReference type="RefSeq" id="WP_042605263.1">
    <property type="nucleotide sequence ID" value="NZ_CP114197.1"/>
</dbReference>
<dbReference type="Proteomes" id="UP001156560">
    <property type="component" value="Plasmid pHLB"/>
</dbReference>
<proteinExistence type="predicted"/>
<evidence type="ECO:0000313" key="2">
    <source>
        <dbReference type="Proteomes" id="UP001156560"/>
    </source>
</evidence>
<geneLocation type="plasmid" evidence="1 2">
    <name>pHLB</name>
</geneLocation>
<gene>
    <name evidence="1" type="ORF">O1Q84_26915</name>
</gene>
<dbReference type="EMBL" id="CP114197">
    <property type="protein sequence ID" value="WAT93900.1"/>
    <property type="molecule type" value="Genomic_DNA"/>
</dbReference>
<organism evidence="1 2">
    <name type="scientific">Vibrio parahaemolyticus</name>
    <dbReference type="NCBI Taxonomy" id="670"/>
    <lineage>
        <taxon>Bacteria</taxon>
        <taxon>Pseudomonadati</taxon>
        <taxon>Pseudomonadota</taxon>
        <taxon>Gammaproteobacteria</taxon>
        <taxon>Vibrionales</taxon>
        <taxon>Vibrionaceae</taxon>
        <taxon>Vibrio</taxon>
    </lineage>
</organism>
<keyword evidence="1" id="KW-0614">Plasmid</keyword>
<protein>
    <submittedName>
        <fullName evidence="1">Uncharacterized protein</fullName>
    </submittedName>
</protein>